<evidence type="ECO:0000313" key="2">
    <source>
        <dbReference type="EMBL" id="PPS02092.1"/>
    </source>
</evidence>
<dbReference type="InterPro" id="IPR003165">
    <property type="entry name" value="Piwi"/>
</dbReference>
<dbReference type="Proteomes" id="UP000239757">
    <property type="component" value="Unassembled WGS sequence"/>
</dbReference>
<dbReference type="EMBL" id="KZ664985">
    <property type="protein sequence ID" value="PPS02092.1"/>
    <property type="molecule type" value="Genomic_DNA"/>
</dbReference>
<feature type="domain" description="Piwi" evidence="1">
    <location>
        <begin position="27"/>
        <end position="104"/>
    </location>
</feature>
<dbReference type="Gene3D" id="3.30.420.10">
    <property type="entry name" value="Ribonuclease H-like superfamily/Ribonuclease H"/>
    <property type="match status" value="1"/>
</dbReference>
<protein>
    <recommendedName>
        <fullName evidence="1">Piwi domain-containing protein</fullName>
    </recommendedName>
</protein>
<dbReference type="InterPro" id="IPR036397">
    <property type="entry name" value="RNaseH_sf"/>
</dbReference>
<dbReference type="OrthoDB" id="1860322at2759"/>
<dbReference type="InterPro" id="IPR012337">
    <property type="entry name" value="RNaseH-like_sf"/>
</dbReference>
<dbReference type="PANTHER" id="PTHR22891">
    <property type="entry name" value="EUKARYOTIC TRANSLATION INITIATION FACTOR 2C"/>
    <property type="match status" value="1"/>
</dbReference>
<evidence type="ECO:0000259" key="1">
    <source>
        <dbReference type="Pfam" id="PF02171"/>
    </source>
</evidence>
<name>A0A2P5XFJ8_GOSBA</name>
<accession>A0A2P5XFJ8</accession>
<proteinExistence type="predicted"/>
<organism evidence="2 3">
    <name type="scientific">Gossypium barbadense</name>
    <name type="common">Sea Island cotton</name>
    <name type="synonym">Hibiscus barbadensis</name>
    <dbReference type="NCBI Taxonomy" id="3634"/>
    <lineage>
        <taxon>Eukaryota</taxon>
        <taxon>Viridiplantae</taxon>
        <taxon>Streptophyta</taxon>
        <taxon>Embryophyta</taxon>
        <taxon>Tracheophyta</taxon>
        <taxon>Spermatophyta</taxon>
        <taxon>Magnoliopsida</taxon>
        <taxon>eudicotyledons</taxon>
        <taxon>Gunneridae</taxon>
        <taxon>Pentapetalae</taxon>
        <taxon>rosids</taxon>
        <taxon>malvids</taxon>
        <taxon>Malvales</taxon>
        <taxon>Malvaceae</taxon>
        <taxon>Malvoideae</taxon>
        <taxon>Gossypium</taxon>
    </lineage>
</organism>
<evidence type="ECO:0000313" key="3">
    <source>
        <dbReference type="Proteomes" id="UP000239757"/>
    </source>
</evidence>
<gene>
    <name evidence="2" type="ORF">GOBAR_AA18571</name>
</gene>
<sequence>MGALFGSPKQSDVPSIAVMRVSIQSSFDQIIEACKFLDKEWNPKDCGYCGAKNHHTKFFQQGSPDNMLPGTVIDHKICRLKNNDFYLCAHARIIGTAKLTHYHVSL</sequence>
<dbReference type="AlphaFoldDB" id="A0A2P5XFJ8"/>
<reference evidence="2 3" key="1">
    <citation type="submission" date="2015-01" db="EMBL/GenBank/DDBJ databases">
        <title>Genome of allotetraploid Gossypium barbadense reveals genomic plasticity and fiber elongation in cotton evolution.</title>
        <authorList>
            <person name="Chen X."/>
            <person name="Liu X."/>
            <person name="Zhao B."/>
            <person name="Zheng H."/>
            <person name="Hu Y."/>
            <person name="Lu G."/>
            <person name="Yang C."/>
            <person name="Chen J."/>
            <person name="Shan C."/>
            <person name="Zhang L."/>
            <person name="Zhou Y."/>
            <person name="Wang L."/>
            <person name="Guo W."/>
            <person name="Bai Y."/>
            <person name="Ruan J."/>
            <person name="Shangguan X."/>
            <person name="Mao Y."/>
            <person name="Jiang J."/>
            <person name="Zhu Y."/>
            <person name="Lei J."/>
            <person name="Kang H."/>
            <person name="Chen S."/>
            <person name="He X."/>
            <person name="Wang R."/>
            <person name="Wang Y."/>
            <person name="Chen J."/>
            <person name="Wang L."/>
            <person name="Yu S."/>
            <person name="Wang B."/>
            <person name="Wei J."/>
            <person name="Song S."/>
            <person name="Lu X."/>
            <person name="Gao Z."/>
            <person name="Gu W."/>
            <person name="Deng X."/>
            <person name="Ma D."/>
            <person name="Wang S."/>
            <person name="Liang W."/>
            <person name="Fang L."/>
            <person name="Cai C."/>
            <person name="Zhu X."/>
            <person name="Zhou B."/>
            <person name="Zhang Y."/>
            <person name="Chen Z."/>
            <person name="Xu S."/>
            <person name="Zhu R."/>
            <person name="Wang S."/>
            <person name="Zhang T."/>
            <person name="Zhao G."/>
        </authorList>
    </citation>
    <scope>NUCLEOTIDE SEQUENCE [LARGE SCALE GENOMIC DNA]</scope>
    <source>
        <strain evidence="3">cv. Xinhai21</strain>
        <tissue evidence="2">Leaf</tissue>
    </source>
</reference>
<dbReference type="Pfam" id="PF02171">
    <property type="entry name" value="Piwi"/>
    <property type="match status" value="1"/>
</dbReference>
<dbReference type="SUPFAM" id="SSF53098">
    <property type="entry name" value="Ribonuclease H-like"/>
    <property type="match status" value="1"/>
</dbReference>
<dbReference type="GO" id="GO:0003676">
    <property type="term" value="F:nucleic acid binding"/>
    <property type="evidence" value="ECO:0007669"/>
    <property type="project" value="InterPro"/>
</dbReference>